<dbReference type="Gene3D" id="2.60.40.2030">
    <property type="match status" value="8"/>
</dbReference>
<protein>
    <recommendedName>
        <fullName evidence="8">Calx-beta domain-containing protein</fullName>
    </recommendedName>
</protein>
<dbReference type="EMBL" id="JADKGY010000001">
    <property type="protein sequence ID" value="MBK9982119.1"/>
    <property type="molecule type" value="Genomic_DNA"/>
</dbReference>
<dbReference type="GO" id="GO:0007154">
    <property type="term" value="P:cell communication"/>
    <property type="evidence" value="ECO:0007669"/>
    <property type="project" value="InterPro"/>
</dbReference>
<dbReference type="GO" id="GO:0016020">
    <property type="term" value="C:membrane"/>
    <property type="evidence" value="ECO:0007669"/>
    <property type="project" value="InterPro"/>
</dbReference>
<evidence type="ECO:0000256" key="7">
    <source>
        <dbReference type="SAM" id="MobiDB-lite"/>
    </source>
</evidence>
<evidence type="ECO:0000313" key="10">
    <source>
        <dbReference type="Proteomes" id="UP000808337"/>
    </source>
</evidence>
<dbReference type="InterPro" id="IPR045474">
    <property type="entry name" value="GEVED"/>
</dbReference>
<dbReference type="PANTHER" id="PTHR11878:SF65">
    <property type="entry name" value="NA_CA-EXCHANGE PROTEIN, ISOFORM G"/>
    <property type="match status" value="1"/>
</dbReference>
<sequence length="1367" mass="138577">MENIFNTLSQMVSIIGLLLICNFKLAAQTFPTPTGFTLPNGKTIVITYDVDVNAGACPTGTLPLANISNQSNVSGSNFATVQTDDPAFGGASDPTLTPFGALTIGNLVYKDVNKNGIFDGSDTGINGVLLRLYLDNGDGVLTVADGAALTSVTTAGGGLYTFNPVCPGNYIVEAAASNFNIGGPLYDGVLMSPFISSPVGAAPDPDNDVNNDDNGDPVSGFGVASQAITVGYDAEPINDGDALANTNLSLDMGFKAPTSVTINDVSIAEGTGGAPTSFTFTVTRSDNADIFSLTVNTADGTAVSPADFTAISGGSITFTSGGSLTQTVTVLVNQDNVVEANETFTVVLSGAPVGIILTDPTGLGTIINDDAAVVTLTGTVSQNEGTGFVFTGTLNNAVQGGFSVAYTTNNGTATTADNDYTDNDGSLVFAGTAGETQTFTVLSTNDSKVELNETFTTGLGAVTGGPGSVTTTGSPQTGTILNDDQSIISIAPLSMNEGNAGPTIFNFTVTLSNAVDVGIGVPFGTMDGTAVDVFSGTGTDDYNANSGTLNFVGTANETQTLSVQVNGDLVVEPNETFTAILNSIITSGRNVIFTGGTPTLSAIGTIINDDAATVTLTPAGGVSHPEGDAGTTPFVFTVTANNAVQGGFTVNYTTNDGTATIADNDYLDNDGTSVFTGTAGESHTITVLGNGDLNIELNETFSVNLNSITGNPAGSTITIAGSPQIGTLAFDELDWGDAPTAAQSGFASSYPTTLAQNGARHTEATGSLHLGPTVDADLDGQPNATATGDGADEDGVTLPTFLITGTTANITVVSSGPGVIDAWMDWNRDGDWADVGEYILAGAVVATGSNPLSFSVPAGASVGTSYSRFRLSSAGIALPTGSILNGEVEDYQVNIIANQFSINSPSVVEGNAGTTPLTFTVTRTTNSTNDAVDYAVTGGTATSGSDYAPLAAGTLNFPSGGALSQTITVTVNGDLVVEDNETIIITLSNPVNGGLGTNPGTGTITNDDLANLTLSGGIAQNEGNAGTTSYTFTATLSNNVQGGFQVAYTTNNGTATTADNDYVDNDGTLTFTGTAGETKTITVLVNGDLKVELDETFTVALGAISATSATQAAAITTVGSPQTGTITNDDAAVVSITADVSQNEVLTPQAFSVTLSNPVDVAVTVLFNTSNGTAMTTDGDYFGIVNQTVTFAAGTTTTQIVNVTIFNDTKVENNEVYNVAIGTLAASGRNVTLGTTTRTGTILNDDTVNLTLSGGGSANEGNSGTNPRVFNVTLSAGVQSGLVDPNGHPRGTIQAVQGGFTVAYFTNDGTATTADNDYVDNDGTLTFNGDANETHQITVLVNGDLNIENNETFTVTIGAITTLHLYK</sequence>
<dbReference type="InterPro" id="IPR033764">
    <property type="entry name" value="Sdr_B"/>
</dbReference>
<evidence type="ECO:0000256" key="6">
    <source>
        <dbReference type="ARBA" id="ARBA00023065"/>
    </source>
</evidence>
<dbReference type="InterPro" id="IPR038081">
    <property type="entry name" value="CalX-like_sf"/>
</dbReference>
<evidence type="ECO:0000313" key="9">
    <source>
        <dbReference type="EMBL" id="MBK9982119.1"/>
    </source>
</evidence>
<evidence type="ECO:0000256" key="1">
    <source>
        <dbReference type="ARBA" id="ARBA00004613"/>
    </source>
</evidence>
<dbReference type="SUPFAM" id="SSF141072">
    <property type="entry name" value="CalX-like"/>
    <property type="match status" value="8"/>
</dbReference>
<dbReference type="Proteomes" id="UP000808337">
    <property type="component" value="Unassembled WGS sequence"/>
</dbReference>
<reference evidence="9 10" key="1">
    <citation type="submission" date="2020-10" db="EMBL/GenBank/DDBJ databases">
        <title>Connecting structure to function with the recovery of over 1000 high-quality activated sludge metagenome-assembled genomes encoding full-length rRNA genes using long-read sequencing.</title>
        <authorList>
            <person name="Singleton C.M."/>
            <person name="Petriglieri F."/>
            <person name="Kristensen J.M."/>
            <person name="Kirkegaard R.H."/>
            <person name="Michaelsen T.Y."/>
            <person name="Andersen M.H."/>
            <person name="Karst S.M."/>
            <person name="Dueholm M.S."/>
            <person name="Nielsen P.H."/>
            <person name="Albertsen M."/>
        </authorList>
    </citation>
    <scope>NUCLEOTIDE SEQUENCE [LARGE SCALE GENOMIC DNA]</scope>
    <source>
        <strain evidence="9">Ribe_18-Q3-R11-54_MAXAC.273</strain>
    </source>
</reference>
<comment type="caution">
    <text evidence="9">The sequence shown here is derived from an EMBL/GenBank/DDBJ whole genome shotgun (WGS) entry which is preliminary data.</text>
</comment>
<dbReference type="Pfam" id="PF20009">
    <property type="entry name" value="GEVED"/>
    <property type="match status" value="1"/>
</dbReference>
<keyword evidence="6" id="KW-0813">Transport</keyword>
<dbReference type="SUPFAM" id="SSF117074">
    <property type="entry name" value="Hypothetical protein PA1324"/>
    <property type="match status" value="1"/>
</dbReference>
<dbReference type="Pfam" id="PF17210">
    <property type="entry name" value="SdrD_B"/>
    <property type="match status" value="1"/>
</dbReference>
<evidence type="ECO:0000256" key="4">
    <source>
        <dbReference type="ARBA" id="ARBA00022737"/>
    </source>
</evidence>
<keyword evidence="3" id="KW-0732">Signal</keyword>
<gene>
    <name evidence="9" type="ORF">IPP15_06780</name>
</gene>
<keyword evidence="4" id="KW-0677">Repeat</keyword>
<dbReference type="PANTHER" id="PTHR11878">
    <property type="entry name" value="SODIUM/CALCIUM EXCHANGER"/>
    <property type="match status" value="1"/>
</dbReference>
<dbReference type="InterPro" id="IPR013783">
    <property type="entry name" value="Ig-like_fold"/>
</dbReference>
<evidence type="ECO:0000259" key="8">
    <source>
        <dbReference type="SMART" id="SM00237"/>
    </source>
</evidence>
<keyword evidence="5" id="KW-0106">Calcium</keyword>
<evidence type="ECO:0000256" key="5">
    <source>
        <dbReference type="ARBA" id="ARBA00022837"/>
    </source>
</evidence>
<evidence type="ECO:0000256" key="3">
    <source>
        <dbReference type="ARBA" id="ARBA00022729"/>
    </source>
</evidence>
<accession>A0A9D7XMD0</accession>
<dbReference type="SMART" id="SM00237">
    <property type="entry name" value="Calx_beta"/>
    <property type="match status" value="5"/>
</dbReference>
<organism evidence="9 10">
    <name type="scientific">Candidatus Opimibacter skivensis</name>
    <dbReference type="NCBI Taxonomy" id="2982028"/>
    <lineage>
        <taxon>Bacteria</taxon>
        <taxon>Pseudomonadati</taxon>
        <taxon>Bacteroidota</taxon>
        <taxon>Saprospiria</taxon>
        <taxon>Saprospirales</taxon>
        <taxon>Saprospiraceae</taxon>
        <taxon>Candidatus Opimibacter</taxon>
    </lineage>
</organism>
<dbReference type="GO" id="GO:0030001">
    <property type="term" value="P:metal ion transport"/>
    <property type="evidence" value="ECO:0007669"/>
    <property type="project" value="TreeGrafter"/>
</dbReference>
<feature type="region of interest" description="Disordered" evidence="7">
    <location>
        <begin position="765"/>
        <end position="792"/>
    </location>
</feature>
<dbReference type="InterPro" id="IPR003644">
    <property type="entry name" value="Calx_beta"/>
</dbReference>
<proteinExistence type="predicted"/>
<comment type="subcellular location">
    <subcellularLocation>
        <location evidence="1">Secreted</location>
    </subcellularLocation>
</comment>
<feature type="domain" description="Calx-beta" evidence="8">
    <location>
        <begin position="243"/>
        <end position="349"/>
    </location>
</feature>
<dbReference type="Pfam" id="PF03160">
    <property type="entry name" value="Calx-beta"/>
    <property type="match status" value="8"/>
</dbReference>
<feature type="domain" description="Calx-beta" evidence="8">
    <location>
        <begin position="895"/>
        <end position="988"/>
    </location>
</feature>
<evidence type="ECO:0000256" key="2">
    <source>
        <dbReference type="ARBA" id="ARBA00022525"/>
    </source>
</evidence>
<dbReference type="InterPro" id="IPR051171">
    <property type="entry name" value="CaCA"/>
</dbReference>
<feature type="domain" description="Calx-beta" evidence="8">
    <location>
        <begin position="602"/>
        <end position="706"/>
    </location>
</feature>
<keyword evidence="6" id="KW-0406">Ion transport</keyword>
<feature type="domain" description="Calx-beta" evidence="8">
    <location>
        <begin position="1000"/>
        <end position="1102"/>
    </location>
</feature>
<dbReference type="Gene3D" id="2.60.40.10">
    <property type="entry name" value="Immunoglobulins"/>
    <property type="match status" value="1"/>
</dbReference>
<keyword evidence="2" id="KW-0964">Secreted</keyword>
<name>A0A9D7XMD0_9BACT</name>
<feature type="domain" description="Calx-beta" evidence="8">
    <location>
        <begin position="362"/>
        <end position="460"/>
    </location>
</feature>
<dbReference type="GO" id="GO:0005576">
    <property type="term" value="C:extracellular region"/>
    <property type="evidence" value="ECO:0007669"/>
    <property type="project" value="UniProtKB-SubCell"/>
</dbReference>